<accession>A0A9D1GVV1</accession>
<proteinExistence type="predicted"/>
<comment type="caution">
    <text evidence="4">The sequence shown here is derived from an EMBL/GenBank/DDBJ whole genome shotgun (WGS) entry which is preliminary data.</text>
</comment>
<dbReference type="Gene3D" id="3.40.640.10">
    <property type="entry name" value="Type I PLP-dependent aspartate aminotransferase-like (Major domain)"/>
    <property type="match status" value="1"/>
</dbReference>
<keyword evidence="2" id="KW-0663">Pyridoxal phosphate</keyword>
<gene>
    <name evidence="4" type="ORF">IAA98_00150</name>
</gene>
<evidence type="ECO:0000256" key="2">
    <source>
        <dbReference type="ARBA" id="ARBA00022898"/>
    </source>
</evidence>
<feature type="non-terminal residue" evidence="4">
    <location>
        <position position="1"/>
    </location>
</feature>
<dbReference type="GO" id="GO:0008483">
    <property type="term" value="F:transaminase activity"/>
    <property type="evidence" value="ECO:0007669"/>
    <property type="project" value="UniProtKB-KW"/>
</dbReference>
<evidence type="ECO:0000256" key="1">
    <source>
        <dbReference type="ARBA" id="ARBA00001933"/>
    </source>
</evidence>
<dbReference type="EMBL" id="DVLP01000005">
    <property type="protein sequence ID" value="HIT73978.1"/>
    <property type="molecule type" value="Genomic_DNA"/>
</dbReference>
<reference evidence="4" key="2">
    <citation type="journal article" date="2021" name="PeerJ">
        <title>Extensive microbial diversity within the chicken gut microbiome revealed by metagenomics and culture.</title>
        <authorList>
            <person name="Gilroy R."/>
            <person name="Ravi A."/>
            <person name="Getino M."/>
            <person name="Pursley I."/>
            <person name="Horton D.L."/>
            <person name="Alikhan N.F."/>
            <person name="Baker D."/>
            <person name="Gharbi K."/>
            <person name="Hall N."/>
            <person name="Watson M."/>
            <person name="Adriaenssens E.M."/>
            <person name="Foster-Nyarko E."/>
            <person name="Jarju S."/>
            <person name="Secka A."/>
            <person name="Antonio M."/>
            <person name="Oren A."/>
            <person name="Chaudhuri R.R."/>
            <person name="La Ragione R."/>
            <person name="Hildebrand F."/>
            <person name="Pallen M.J."/>
        </authorList>
    </citation>
    <scope>NUCLEOTIDE SEQUENCE</scope>
    <source>
        <strain evidence="4">ChiGjej1B1-24693</strain>
    </source>
</reference>
<comment type="cofactor">
    <cofactor evidence="1">
        <name>pyridoxal 5'-phosphate</name>
        <dbReference type="ChEBI" id="CHEBI:597326"/>
    </cofactor>
</comment>
<dbReference type="Gene3D" id="3.90.1150.10">
    <property type="entry name" value="Aspartate Aminotransferase, domain 1"/>
    <property type="match status" value="1"/>
</dbReference>
<dbReference type="InterPro" id="IPR015421">
    <property type="entry name" value="PyrdxlP-dep_Trfase_major"/>
</dbReference>
<dbReference type="InterPro" id="IPR015422">
    <property type="entry name" value="PyrdxlP-dep_Trfase_small"/>
</dbReference>
<keyword evidence="4" id="KW-0032">Aminotransferase</keyword>
<evidence type="ECO:0000259" key="3">
    <source>
        <dbReference type="Pfam" id="PF00266"/>
    </source>
</evidence>
<reference evidence="4" key="1">
    <citation type="submission" date="2020-10" db="EMBL/GenBank/DDBJ databases">
        <authorList>
            <person name="Gilroy R."/>
        </authorList>
    </citation>
    <scope>NUCLEOTIDE SEQUENCE</scope>
    <source>
        <strain evidence="4">ChiGjej1B1-24693</strain>
    </source>
</reference>
<keyword evidence="4" id="KW-0808">Transferase</keyword>
<evidence type="ECO:0000313" key="5">
    <source>
        <dbReference type="Proteomes" id="UP000886842"/>
    </source>
</evidence>
<dbReference type="InterPro" id="IPR000192">
    <property type="entry name" value="Aminotrans_V_dom"/>
</dbReference>
<dbReference type="SUPFAM" id="SSF53383">
    <property type="entry name" value="PLP-dependent transferases"/>
    <property type="match status" value="1"/>
</dbReference>
<protein>
    <submittedName>
        <fullName evidence="4">Aminotransferase class V-fold PLP-dependent enzyme</fullName>
    </submittedName>
</protein>
<dbReference type="Proteomes" id="UP000886842">
    <property type="component" value="Unassembled WGS sequence"/>
</dbReference>
<dbReference type="Pfam" id="PF00266">
    <property type="entry name" value="Aminotran_5"/>
    <property type="match status" value="1"/>
</dbReference>
<name>A0A9D1GVV1_9ACTN</name>
<dbReference type="AlphaFoldDB" id="A0A9D1GVV1"/>
<dbReference type="PANTHER" id="PTHR43586:SF8">
    <property type="entry name" value="CYSTEINE DESULFURASE 1, CHLOROPLASTIC"/>
    <property type="match status" value="1"/>
</dbReference>
<dbReference type="InterPro" id="IPR015424">
    <property type="entry name" value="PyrdxlP-dep_Trfase"/>
</dbReference>
<organism evidence="4 5">
    <name type="scientific">Candidatus Avipropionibacterium avicola</name>
    <dbReference type="NCBI Taxonomy" id="2840701"/>
    <lineage>
        <taxon>Bacteria</taxon>
        <taxon>Bacillati</taxon>
        <taxon>Actinomycetota</taxon>
        <taxon>Actinomycetes</taxon>
        <taxon>Propionibacteriales</taxon>
        <taxon>Propionibacteriaceae</taxon>
        <taxon>Propionibacteriaceae incertae sedis</taxon>
        <taxon>Candidatus Avipropionibacterium</taxon>
    </lineage>
</organism>
<sequence>HLMSSLIDPSDFVDLDEHSSYLYTGANAPTLRTAHRAMADAYALQSRGPAGREALLELERRTRGELAELAGTTVDRVGLAGDASTLWNSVASGFTWAPGDNVILNDLEHPALYYPFLAQRRHGLQTRFVQHDEHWEVPVERIMAACDEHTRAVAVSSVSYVNSYRHDLEALARATRRAGIALLIDWSHSFGVQPIDPDLGAIGVCASYKWLLGPYGVGIVITNPDADLDSGQPGWRSTVNMFDQDRFDRLGWHRDAQRFQLGAASFAAIAALGAGVARINRAGIDAVATHSRRLTQEATDRALAEGLTVLSPQDAERRGGSVVIACPDGEGLAQILAQQGILAWGGDGRIRASYHAFNHEREVDAFVAAVRTAIPADWSPRPQVA</sequence>
<dbReference type="PANTHER" id="PTHR43586">
    <property type="entry name" value="CYSTEINE DESULFURASE"/>
    <property type="match status" value="1"/>
</dbReference>
<evidence type="ECO:0000313" key="4">
    <source>
        <dbReference type="EMBL" id="HIT73978.1"/>
    </source>
</evidence>
<feature type="domain" description="Aminotransferase class V" evidence="3">
    <location>
        <begin position="86"/>
        <end position="363"/>
    </location>
</feature>